<gene>
    <name evidence="27" type="ORF">A2Y62_18470</name>
</gene>
<proteinExistence type="inferred from homology"/>
<evidence type="ECO:0000256" key="23">
    <source>
        <dbReference type="ARBA" id="ARBA00045709"/>
    </source>
</evidence>
<evidence type="ECO:0000256" key="3">
    <source>
        <dbReference type="ARBA" id="ARBA00022448"/>
    </source>
</evidence>
<comment type="catalytic activity">
    <reaction evidence="17">
        <text>L-arginyl-glycine(out) = L-arginyl-glycine(in)</text>
        <dbReference type="Rhea" id="RHEA:79391"/>
        <dbReference type="ChEBI" id="CHEBI:229955"/>
    </reaction>
</comment>
<comment type="catalytic activity">
    <reaction evidence="10">
        <text>L-alpha-aminoacyl-L-arginine(out) = L-alpha-aminoacyl-L-arginine(in)</text>
        <dbReference type="Rhea" id="RHEA:79367"/>
        <dbReference type="ChEBI" id="CHEBI:229968"/>
    </reaction>
</comment>
<comment type="catalytic activity">
    <reaction evidence="8">
        <text>L-lysyl-L-alanine(out) = L-lysyl-L-alanine(in)</text>
        <dbReference type="Rhea" id="RHEA:79399"/>
        <dbReference type="ChEBI" id="CHEBI:229954"/>
    </reaction>
</comment>
<dbReference type="PANTHER" id="PTHR23512:SF3">
    <property type="entry name" value="MAJOR FACILITATOR SUPERFAMILY DOMAIN-CONTAINING PROTEIN 1"/>
    <property type="match status" value="1"/>
</dbReference>
<accession>A0A1F5V9D7</accession>
<feature type="transmembrane region" description="Helical" evidence="25">
    <location>
        <begin position="202"/>
        <end position="222"/>
    </location>
</feature>
<evidence type="ECO:0000256" key="2">
    <source>
        <dbReference type="ARBA" id="ARBA00008335"/>
    </source>
</evidence>
<comment type="function">
    <text evidence="23">Lysosomal dipeptide uniporter that selectively exports lysine, arginine or histidine-containing dipeptides with a net positive charge from the lysosome lumen into the cytosol. Could play a role in a specific type of protein O-glycosylation indirectly regulating macrophages migration and tissue invasion. Also essential for liver homeostasis.</text>
</comment>
<evidence type="ECO:0000313" key="28">
    <source>
        <dbReference type="Proteomes" id="UP000178943"/>
    </source>
</evidence>
<sequence>MTEEQKAKLRKALNESFAYRWSILLLVSFAMATNYYFYDVLSPIQEEIVKLFGSAALYGGIISAYSIPNTFFLMAVLGGIICDRLGIRITGTMFFSSMFVGSFLTYYGTTDYFIGGGIGYNFLNSFLTNYPPAFKMMAIGFFLFGLGAETSCVVIAKIVVRWFKGKELATALGVNVGIARVASSLTFSVGAWMSDPVWNRPVILGAIIMTAGFLAFITYIFFDIALVRSEKTEETSAEKPKEEPFRVADVIKLLKTPSYLYIALLCVTFYSAVFPFNKFAVDLMQNKFLMTRQFAGLIVSVLPLAQAVITPLFGWVCDYRGKSASLMILGSILLIMGHVTLSLTNLPPYVALVMLGVAFSLVPAAMWPALAKIVDLKRLGTAYGLTFSIQNIGLFFTPMLIGYVLDVSNPGVAAAKQAGENVLYNYTNPILMLAVYGFLGLIFAFLLLREDKTSGFGLEQPNKVK</sequence>
<dbReference type="InterPro" id="IPR052187">
    <property type="entry name" value="MFSD1"/>
</dbReference>
<keyword evidence="3" id="KW-0813">Transport</keyword>
<evidence type="ECO:0000256" key="18">
    <source>
        <dbReference type="ARBA" id="ARBA00044912"/>
    </source>
</evidence>
<comment type="subunit">
    <text evidence="24">Homodimer. Interacts with lysosomal protein GLMP (via lumenal domain); the interaction starts while both proteins are still in the endoplasmic reticulum and is required for stabilization of MFSD1 in lysosomes but has no direct effect on its targeting to lysosomes or transporter activity.</text>
</comment>
<protein>
    <recommendedName>
        <fullName evidence="21">Lysosomal dipeptide transporter MFSD1</fullName>
    </recommendedName>
    <alternativeName>
        <fullName evidence="22">Major facilitator superfamily domain-containing protein 1</fullName>
    </alternativeName>
</protein>
<evidence type="ECO:0000256" key="11">
    <source>
        <dbReference type="ARBA" id="ARBA00044884"/>
    </source>
</evidence>
<dbReference type="InterPro" id="IPR036259">
    <property type="entry name" value="MFS_trans_sf"/>
</dbReference>
<comment type="catalytic activity">
    <reaction evidence="19">
        <text>L-alanyl-L-lysine(out) = L-alanyl-L-lysine(in)</text>
        <dbReference type="Rhea" id="RHEA:79415"/>
        <dbReference type="ChEBI" id="CHEBI:192470"/>
    </reaction>
</comment>
<evidence type="ECO:0000256" key="20">
    <source>
        <dbReference type="ARBA" id="ARBA00044924"/>
    </source>
</evidence>
<organism evidence="27 28">
    <name type="scientific">Candidatus Fischerbacteria bacterium RBG_13_37_8</name>
    <dbReference type="NCBI Taxonomy" id="1817863"/>
    <lineage>
        <taxon>Bacteria</taxon>
        <taxon>Candidatus Fischeribacteriota</taxon>
    </lineage>
</organism>
<keyword evidence="6 25" id="KW-0472">Membrane</keyword>
<dbReference type="Gene3D" id="1.20.1250.20">
    <property type="entry name" value="MFS general substrate transporter like domains"/>
    <property type="match status" value="2"/>
</dbReference>
<comment type="similarity">
    <text evidence="2">Belongs to the major facilitator superfamily.</text>
</comment>
<comment type="catalytic activity">
    <reaction evidence="11">
        <text>L-alpha-aminoacyl-L-histidine(out) = L-alpha-aminoacyl-L-histidine(in)</text>
        <dbReference type="Rhea" id="RHEA:79375"/>
        <dbReference type="ChEBI" id="CHEBI:229967"/>
    </reaction>
</comment>
<comment type="catalytic activity">
    <reaction evidence="18">
        <text>L-histidyl-L-alpha-amino acid(out) = L-histidyl-L-alpha-amino acid(in)</text>
        <dbReference type="Rhea" id="RHEA:79379"/>
        <dbReference type="ChEBI" id="CHEBI:229964"/>
    </reaction>
</comment>
<dbReference type="STRING" id="1817863.A2Y62_18470"/>
<evidence type="ECO:0000256" key="15">
    <source>
        <dbReference type="ARBA" id="ARBA00044899"/>
    </source>
</evidence>
<dbReference type="GO" id="GO:0005765">
    <property type="term" value="C:lysosomal membrane"/>
    <property type="evidence" value="ECO:0007669"/>
    <property type="project" value="UniProtKB-SubCell"/>
</dbReference>
<feature type="transmembrane region" description="Helical" evidence="25">
    <location>
        <begin position="382"/>
        <end position="405"/>
    </location>
</feature>
<dbReference type="Pfam" id="PF07690">
    <property type="entry name" value="MFS_1"/>
    <property type="match status" value="2"/>
</dbReference>
<evidence type="ECO:0000256" key="9">
    <source>
        <dbReference type="ARBA" id="ARBA00044878"/>
    </source>
</evidence>
<comment type="catalytic activity">
    <reaction evidence="9">
        <text>L-histidyl-glycine(out) = L-histidyl-glycine(in)</text>
        <dbReference type="Rhea" id="RHEA:79395"/>
        <dbReference type="ChEBI" id="CHEBI:229957"/>
    </reaction>
</comment>
<feature type="transmembrane region" description="Helical" evidence="25">
    <location>
        <begin position="430"/>
        <end position="448"/>
    </location>
</feature>
<feature type="transmembrane region" description="Helical" evidence="25">
    <location>
        <begin position="21"/>
        <end position="38"/>
    </location>
</feature>
<feature type="transmembrane region" description="Helical" evidence="25">
    <location>
        <begin position="94"/>
        <end position="114"/>
    </location>
</feature>
<feature type="transmembrane region" description="Helical" evidence="25">
    <location>
        <begin position="168"/>
        <end position="190"/>
    </location>
</feature>
<evidence type="ECO:0000256" key="4">
    <source>
        <dbReference type="ARBA" id="ARBA00022692"/>
    </source>
</evidence>
<comment type="catalytic activity">
    <reaction evidence="15">
        <text>L-arginyl-L-alpha-amino acid(out) = L-arginyl-L-alpha-amino acid(in)</text>
        <dbReference type="Rhea" id="RHEA:79371"/>
        <dbReference type="ChEBI" id="CHEBI:84315"/>
    </reaction>
</comment>
<dbReference type="GO" id="GO:0022857">
    <property type="term" value="F:transmembrane transporter activity"/>
    <property type="evidence" value="ECO:0007669"/>
    <property type="project" value="InterPro"/>
</dbReference>
<feature type="transmembrane region" description="Helical" evidence="25">
    <location>
        <begin position="58"/>
        <end position="82"/>
    </location>
</feature>
<evidence type="ECO:0000256" key="13">
    <source>
        <dbReference type="ARBA" id="ARBA00044893"/>
    </source>
</evidence>
<comment type="catalytic activity">
    <reaction evidence="16">
        <text>L-lysyl-L-lysine(out) = L-lysyl-L-lysine(in)</text>
        <dbReference type="Rhea" id="RHEA:79403"/>
        <dbReference type="ChEBI" id="CHEBI:229956"/>
    </reaction>
</comment>
<dbReference type="EMBL" id="MFGW01000202">
    <property type="protein sequence ID" value="OGF60005.1"/>
    <property type="molecule type" value="Genomic_DNA"/>
</dbReference>
<feature type="transmembrane region" description="Helical" evidence="25">
    <location>
        <begin position="297"/>
        <end position="317"/>
    </location>
</feature>
<feature type="transmembrane region" description="Helical" evidence="25">
    <location>
        <begin position="324"/>
        <end position="343"/>
    </location>
</feature>
<comment type="caution">
    <text evidence="27">The sequence shown here is derived from an EMBL/GenBank/DDBJ whole genome shotgun (WGS) entry which is preliminary data.</text>
</comment>
<feature type="transmembrane region" description="Helical" evidence="25">
    <location>
        <begin position="349"/>
        <end position="370"/>
    </location>
</feature>
<keyword evidence="7" id="KW-0458">Lysosome</keyword>
<evidence type="ECO:0000256" key="22">
    <source>
        <dbReference type="ARBA" id="ARBA00045018"/>
    </source>
</evidence>
<evidence type="ECO:0000259" key="26">
    <source>
        <dbReference type="PROSITE" id="PS50850"/>
    </source>
</evidence>
<evidence type="ECO:0000256" key="5">
    <source>
        <dbReference type="ARBA" id="ARBA00022989"/>
    </source>
</evidence>
<evidence type="ECO:0000256" key="12">
    <source>
        <dbReference type="ARBA" id="ARBA00044891"/>
    </source>
</evidence>
<evidence type="ECO:0000256" key="7">
    <source>
        <dbReference type="ARBA" id="ARBA00023228"/>
    </source>
</evidence>
<evidence type="ECO:0000256" key="19">
    <source>
        <dbReference type="ARBA" id="ARBA00044919"/>
    </source>
</evidence>
<comment type="catalytic activity">
    <reaction evidence="14">
        <text>L-aspartyl-L-lysine(out) = L-aspartyl-L-lysine(in)</text>
        <dbReference type="Rhea" id="RHEA:79411"/>
        <dbReference type="ChEBI" id="CHEBI:229953"/>
    </reaction>
</comment>
<evidence type="ECO:0000256" key="8">
    <source>
        <dbReference type="ARBA" id="ARBA00044876"/>
    </source>
</evidence>
<reference evidence="27 28" key="1">
    <citation type="journal article" date="2016" name="Nat. Commun.">
        <title>Thousands of microbial genomes shed light on interconnected biogeochemical processes in an aquifer system.</title>
        <authorList>
            <person name="Anantharaman K."/>
            <person name="Brown C.T."/>
            <person name="Hug L.A."/>
            <person name="Sharon I."/>
            <person name="Castelle C.J."/>
            <person name="Probst A.J."/>
            <person name="Thomas B.C."/>
            <person name="Singh A."/>
            <person name="Wilkins M.J."/>
            <person name="Karaoz U."/>
            <person name="Brodie E.L."/>
            <person name="Williams K.H."/>
            <person name="Hubbard S.S."/>
            <person name="Banfield J.F."/>
        </authorList>
    </citation>
    <scope>NUCLEOTIDE SEQUENCE [LARGE SCALE GENOMIC DNA]</scope>
</reference>
<evidence type="ECO:0000256" key="16">
    <source>
        <dbReference type="ARBA" id="ARBA00044900"/>
    </source>
</evidence>
<dbReference type="Proteomes" id="UP000178943">
    <property type="component" value="Unassembled WGS sequence"/>
</dbReference>
<name>A0A1F5V9D7_9BACT</name>
<evidence type="ECO:0000256" key="14">
    <source>
        <dbReference type="ARBA" id="ARBA00044898"/>
    </source>
</evidence>
<evidence type="ECO:0000256" key="1">
    <source>
        <dbReference type="ARBA" id="ARBA00004155"/>
    </source>
</evidence>
<comment type="catalytic activity">
    <reaction evidence="12">
        <text>L-lysyl-L-alpha-amino acid(out) = L-lysyl-L-alpha-amino acid(in)</text>
        <dbReference type="Rhea" id="RHEA:79387"/>
        <dbReference type="ChEBI" id="CHEBI:229965"/>
    </reaction>
</comment>
<evidence type="ECO:0000313" key="27">
    <source>
        <dbReference type="EMBL" id="OGF60005.1"/>
    </source>
</evidence>
<evidence type="ECO:0000256" key="24">
    <source>
        <dbReference type="ARBA" id="ARBA00046376"/>
    </source>
</evidence>
<dbReference type="InterPro" id="IPR011701">
    <property type="entry name" value="MFS"/>
</dbReference>
<dbReference type="AlphaFoldDB" id="A0A1F5V9D7"/>
<dbReference type="InterPro" id="IPR020846">
    <property type="entry name" value="MFS_dom"/>
</dbReference>
<comment type="catalytic activity">
    <reaction evidence="20">
        <text>L-lysyl-glycine(out) = L-lysyl-glycine(in)</text>
        <dbReference type="Rhea" id="RHEA:79407"/>
        <dbReference type="ChEBI" id="CHEBI:191202"/>
    </reaction>
</comment>
<dbReference type="PANTHER" id="PTHR23512">
    <property type="entry name" value="MAJOR FACILITATOR SUPERFAMILY DOMAIN-CONTAINING PROTEIN 1"/>
    <property type="match status" value="1"/>
</dbReference>
<feature type="domain" description="Major facilitator superfamily (MFS) profile" evidence="26">
    <location>
        <begin position="23"/>
        <end position="452"/>
    </location>
</feature>
<keyword evidence="5 25" id="KW-1133">Transmembrane helix</keyword>
<comment type="subcellular location">
    <subcellularLocation>
        <location evidence="1">Lysosome membrane</location>
        <topology evidence="1">Multi-pass membrane protein</topology>
    </subcellularLocation>
</comment>
<keyword evidence="4 25" id="KW-0812">Transmembrane</keyword>
<evidence type="ECO:0000256" key="6">
    <source>
        <dbReference type="ARBA" id="ARBA00023136"/>
    </source>
</evidence>
<evidence type="ECO:0000256" key="25">
    <source>
        <dbReference type="SAM" id="Phobius"/>
    </source>
</evidence>
<feature type="transmembrane region" description="Helical" evidence="25">
    <location>
        <begin position="134"/>
        <end position="156"/>
    </location>
</feature>
<evidence type="ECO:0000256" key="10">
    <source>
        <dbReference type="ARBA" id="ARBA00044881"/>
    </source>
</evidence>
<comment type="catalytic activity">
    <reaction evidence="13">
        <text>L-alpha-aminoacyl-L-lysine(out) = L-alpha-aminoacyl-L-lysine(in)</text>
        <dbReference type="Rhea" id="RHEA:79383"/>
        <dbReference type="ChEBI" id="CHEBI:229966"/>
    </reaction>
</comment>
<evidence type="ECO:0000256" key="17">
    <source>
        <dbReference type="ARBA" id="ARBA00044903"/>
    </source>
</evidence>
<dbReference type="PROSITE" id="PS50850">
    <property type="entry name" value="MFS"/>
    <property type="match status" value="1"/>
</dbReference>
<evidence type="ECO:0000256" key="21">
    <source>
        <dbReference type="ARBA" id="ARBA00044985"/>
    </source>
</evidence>
<dbReference type="SUPFAM" id="SSF103473">
    <property type="entry name" value="MFS general substrate transporter"/>
    <property type="match status" value="1"/>
</dbReference>
<feature type="transmembrane region" description="Helical" evidence="25">
    <location>
        <begin position="259"/>
        <end position="277"/>
    </location>
</feature>